<dbReference type="AlphaFoldDB" id="A0A336K755"/>
<dbReference type="VEuPathDB" id="VectorBase:CSON004025"/>
<evidence type="ECO:0000313" key="1">
    <source>
        <dbReference type="EMBL" id="SSX00786.1"/>
    </source>
</evidence>
<dbReference type="PANTHER" id="PTHR39953">
    <property type="entry name" value="RE54151P"/>
    <property type="match status" value="1"/>
</dbReference>
<dbReference type="EMBL" id="UFQT01000176">
    <property type="protein sequence ID" value="SSX21166.1"/>
    <property type="molecule type" value="Genomic_DNA"/>
</dbReference>
<sequence>MSKRRSEEVNIDINFNVSIRMSQLQLNNKKSRTSNDHVPVKVNINQQEFNVNINGDKNDKSAKEMLEKIDLIQLAKKFIRVESKAQNDPNALLRFYKKQFKWMEFASREVLPAEMQDTIEWGNAVKGRITENLVHSAAESTARRTNPLLVSKILGTCGVVTRSESIKNRTEIKEKVLHDISDHWESHGHYWKKCGLYLTYDYPMFSATCDAISEKFVYKIYVCHTCDSDATFKRLSSAKFTESETDEMQFIMHITNRKEMYIFIVPWNYSEKKTIKALTLKYDEQNAENVLEEALDFWNREVFPMIIQAAKI</sequence>
<reference evidence="1" key="1">
    <citation type="submission" date="2018-04" db="EMBL/GenBank/DDBJ databases">
        <authorList>
            <person name="Go L.Y."/>
            <person name="Mitchell J.A."/>
        </authorList>
    </citation>
    <scope>NUCLEOTIDE SEQUENCE</scope>
    <source>
        <tissue evidence="1">Whole organism</tissue>
    </source>
</reference>
<reference evidence="2" key="2">
    <citation type="submission" date="2018-07" db="EMBL/GenBank/DDBJ databases">
        <authorList>
            <person name="Quirk P.G."/>
            <person name="Krulwich T.A."/>
        </authorList>
    </citation>
    <scope>NUCLEOTIDE SEQUENCE</scope>
</reference>
<organism evidence="1">
    <name type="scientific">Culicoides sonorensis</name>
    <name type="common">Biting midge</name>
    <dbReference type="NCBI Taxonomy" id="179676"/>
    <lineage>
        <taxon>Eukaryota</taxon>
        <taxon>Metazoa</taxon>
        <taxon>Ecdysozoa</taxon>
        <taxon>Arthropoda</taxon>
        <taxon>Hexapoda</taxon>
        <taxon>Insecta</taxon>
        <taxon>Pterygota</taxon>
        <taxon>Neoptera</taxon>
        <taxon>Endopterygota</taxon>
        <taxon>Diptera</taxon>
        <taxon>Nematocera</taxon>
        <taxon>Chironomoidea</taxon>
        <taxon>Ceratopogonidae</taxon>
        <taxon>Ceratopogoninae</taxon>
        <taxon>Culicoides</taxon>
        <taxon>Monoculicoides</taxon>
    </lineage>
</organism>
<dbReference type="EMBL" id="UFQS01000176">
    <property type="protein sequence ID" value="SSX00786.1"/>
    <property type="molecule type" value="Genomic_DNA"/>
</dbReference>
<evidence type="ECO:0000313" key="2">
    <source>
        <dbReference type="EMBL" id="SSX21166.1"/>
    </source>
</evidence>
<gene>
    <name evidence="1" type="primary">CSON004025</name>
</gene>
<name>A0A336K755_CULSO</name>
<proteinExistence type="predicted"/>
<dbReference type="Gene3D" id="3.90.320.10">
    <property type="match status" value="1"/>
</dbReference>
<accession>A0A336K755</accession>
<protein>
    <submittedName>
        <fullName evidence="1">CSON004025 protein</fullName>
    </submittedName>
</protein>
<dbReference type="InterPro" id="IPR011604">
    <property type="entry name" value="PDDEXK-like_dom_sf"/>
</dbReference>
<dbReference type="PANTHER" id="PTHR39953:SF1">
    <property type="entry name" value="RE54151P"/>
    <property type="match status" value="1"/>
</dbReference>